<keyword evidence="5" id="KW-1185">Reference proteome</keyword>
<dbReference type="HOGENOM" id="CLU_011106_1_2_2"/>
<dbReference type="GeneID" id="10772993"/>
<dbReference type="PROSITE" id="PS51721">
    <property type="entry name" value="G_CP"/>
    <property type="match status" value="1"/>
</dbReference>
<name>F8AMC7_METOI</name>
<dbReference type="Gene3D" id="1.10.1580.10">
    <property type="match status" value="1"/>
</dbReference>
<dbReference type="AlphaFoldDB" id="F8AMC7"/>
<dbReference type="KEGG" id="mok:Metok_0843"/>
<dbReference type="OrthoDB" id="372125at2157"/>
<evidence type="ECO:0000313" key="4">
    <source>
        <dbReference type="EMBL" id="AEH06817.1"/>
    </source>
</evidence>
<dbReference type="PANTHER" id="PTHR11089">
    <property type="entry name" value="GTP-BINDING PROTEIN-RELATED"/>
    <property type="match status" value="1"/>
</dbReference>
<feature type="domain" description="CP-type G" evidence="3">
    <location>
        <begin position="12"/>
        <end position="171"/>
    </location>
</feature>
<sequence length="383" mass="43200">MSGKKIKRVPAKKIAQKIINECHIILAVLDARNPEGTRNKNLEDKIKKENKKLIYVLNKADLVPVKILEKWKDIIKSENPEASVVFVSSKYKNGTKILRDNIKKYLQLMGIKEGKVGVVGYPNVGKSSLINALTGKKSAASGLVAGLTKGEQWIRLTKNIKLLDTPGVIEPKDEDELVMIGALRYEKIENPIEPAIKILRNLYAFDENIIKKYYGIEINDINDISDINEEFIEKIGKKLNYLGKNGIIDMKRTAKSIIKDYQDGKLNYYPMKIKKYSQKRGKDIEFIAKYLKDFPFIDDANAIISHLSDISELCNIKLKYPIIGSKNIDDVIVVISFGEKTADGGRKKVEEYAKNNNIFLYSTGKGRCGGNRLFIGVGNKINE</sequence>
<proteinExistence type="predicted"/>
<dbReference type="PRINTS" id="PR00326">
    <property type="entry name" value="GTP1OBG"/>
</dbReference>
<protein>
    <submittedName>
        <fullName evidence="4">GTP-binding protein HSR1-related protein</fullName>
    </submittedName>
</protein>
<dbReference type="RefSeq" id="WP_013867002.1">
    <property type="nucleotide sequence ID" value="NC_015636.1"/>
</dbReference>
<reference evidence="4" key="1">
    <citation type="submission" date="2011-05" db="EMBL/GenBank/DDBJ databases">
        <title>Complete sequence of chromosome of Methanothermococcus okinawensis IH1.</title>
        <authorList>
            <consortium name="US DOE Joint Genome Institute"/>
            <person name="Lucas S."/>
            <person name="Han J."/>
            <person name="Lapidus A."/>
            <person name="Cheng J.-F."/>
            <person name="Goodwin L."/>
            <person name="Pitluck S."/>
            <person name="Peters L."/>
            <person name="Mikhailova N."/>
            <person name="Held B."/>
            <person name="Han C."/>
            <person name="Tapia R."/>
            <person name="Land M."/>
            <person name="Hauser L."/>
            <person name="Kyrpides N."/>
            <person name="Ivanova N."/>
            <person name="Pagani I."/>
            <person name="Sieprawska-Lupa M."/>
            <person name="Takai K."/>
            <person name="Miyazaki J."/>
            <person name="Whitman W."/>
            <person name="Woyke T."/>
        </authorList>
    </citation>
    <scope>NUCLEOTIDE SEQUENCE [LARGE SCALE GENOMIC DNA]</scope>
    <source>
        <strain evidence="4">IH1</strain>
    </source>
</reference>
<keyword evidence="2" id="KW-0342">GTP-binding</keyword>
<evidence type="ECO:0000256" key="2">
    <source>
        <dbReference type="ARBA" id="ARBA00023134"/>
    </source>
</evidence>
<dbReference type="SUPFAM" id="SSF52540">
    <property type="entry name" value="P-loop containing nucleoside triphosphate hydrolases"/>
    <property type="match status" value="1"/>
</dbReference>
<evidence type="ECO:0000313" key="5">
    <source>
        <dbReference type="Proteomes" id="UP000009296"/>
    </source>
</evidence>
<dbReference type="InterPro" id="IPR006073">
    <property type="entry name" value="GTP-bd"/>
</dbReference>
<dbReference type="InterPro" id="IPR027417">
    <property type="entry name" value="P-loop_NTPase"/>
</dbReference>
<dbReference type="InterPro" id="IPR030378">
    <property type="entry name" value="G_CP_dom"/>
</dbReference>
<dbReference type="PANTHER" id="PTHR11089:SF30">
    <property type="entry name" value="GUANINE NUCLEOTIDE-BINDING PROTEIN-LIKE 3 HOMOLOG"/>
    <property type="match status" value="1"/>
</dbReference>
<evidence type="ECO:0000259" key="3">
    <source>
        <dbReference type="PROSITE" id="PS51721"/>
    </source>
</evidence>
<dbReference type="Proteomes" id="UP000009296">
    <property type="component" value="Chromosome"/>
</dbReference>
<gene>
    <name evidence="4" type="ordered locus">Metok_0843</name>
</gene>
<keyword evidence="1" id="KW-0547">Nucleotide-binding</keyword>
<dbReference type="EMBL" id="CP002792">
    <property type="protein sequence ID" value="AEH06817.1"/>
    <property type="molecule type" value="Genomic_DNA"/>
</dbReference>
<dbReference type="Pfam" id="PF01926">
    <property type="entry name" value="MMR_HSR1"/>
    <property type="match status" value="1"/>
</dbReference>
<dbReference type="InterPro" id="IPR023179">
    <property type="entry name" value="GTP-bd_ortho_bundle_sf"/>
</dbReference>
<dbReference type="GO" id="GO:0005525">
    <property type="term" value="F:GTP binding"/>
    <property type="evidence" value="ECO:0007669"/>
    <property type="project" value="UniProtKB-KW"/>
</dbReference>
<dbReference type="InterPro" id="IPR050755">
    <property type="entry name" value="TRAFAC_YlqF/YawG_RiboMat"/>
</dbReference>
<organism evidence="4 5">
    <name type="scientific">Methanothermococcus okinawensis (strain DSM 14208 / JCM 11175 / IH1)</name>
    <dbReference type="NCBI Taxonomy" id="647113"/>
    <lineage>
        <taxon>Archaea</taxon>
        <taxon>Methanobacteriati</taxon>
        <taxon>Methanobacteriota</taxon>
        <taxon>Methanomada group</taxon>
        <taxon>Methanococci</taxon>
        <taxon>Methanococcales</taxon>
        <taxon>Methanococcaceae</taxon>
        <taxon>Methanothermococcus</taxon>
    </lineage>
</organism>
<dbReference type="STRING" id="647113.Metok_0843"/>
<accession>F8AMC7</accession>
<dbReference type="eggNOG" id="arCOG00350">
    <property type="taxonomic scope" value="Archaea"/>
</dbReference>
<dbReference type="Gene3D" id="3.40.50.300">
    <property type="entry name" value="P-loop containing nucleotide triphosphate hydrolases"/>
    <property type="match status" value="1"/>
</dbReference>
<evidence type="ECO:0000256" key="1">
    <source>
        <dbReference type="ARBA" id="ARBA00022741"/>
    </source>
</evidence>